<evidence type="ECO:0000313" key="15">
    <source>
        <dbReference type="EMBL" id="KZS14698.1"/>
    </source>
</evidence>
<evidence type="ECO:0000256" key="7">
    <source>
        <dbReference type="ARBA" id="ARBA00022968"/>
    </source>
</evidence>
<keyword evidence="8 12" id="KW-1133">Transmembrane helix</keyword>
<keyword evidence="7" id="KW-0735">Signal-anchor</keyword>
<dbReference type="Pfam" id="PF00852">
    <property type="entry name" value="Glyco_transf_10"/>
    <property type="match status" value="1"/>
</dbReference>
<keyword evidence="9 12" id="KW-0333">Golgi apparatus</keyword>
<evidence type="ECO:0000256" key="4">
    <source>
        <dbReference type="ARBA" id="ARBA00022676"/>
    </source>
</evidence>
<dbReference type="PANTHER" id="PTHR48438">
    <property type="entry name" value="ALPHA-(1,3)-FUCOSYLTRANSFERASE C-RELATED"/>
    <property type="match status" value="1"/>
</dbReference>
<dbReference type="Gene3D" id="3.40.50.11660">
    <property type="entry name" value="Glycosyl transferase family 10, C-terminal domain"/>
    <property type="match status" value="1"/>
</dbReference>
<accession>A0A0N8CYB3</accession>
<evidence type="ECO:0000256" key="11">
    <source>
        <dbReference type="ARBA" id="ARBA00023180"/>
    </source>
</evidence>
<feature type="transmembrane region" description="Helical" evidence="12">
    <location>
        <begin position="76"/>
        <end position="96"/>
    </location>
</feature>
<sequence length="465" mass="54422">MLFWKIITALFIKLTRATGDVMKNIGSKTFWADGKGLLRNGKSKPQHLLTPGERFAETKGLTKVLRYRRHRRSIKVAAFLMVAGAWLLFWWHKFWFETASENPRAQCISNASAKKDNATKRILLWNGTQRKEIRAFGIGRKVFAEKGCALTQCEISAYRWGYAIDYYDAVIVIFNDEFLSQEDMMMPEFSMGRNPDQRLIFFTQESPPALRSHYNMTSFNNYFNWTMTYMKNSDIPLLYGRIVPKASAPRTPGEVAQLRHEARRLFRNRPNSLIRRKRKKKVAWMVSHCLTYSMRELYVMELKKYINVDVYGRCGNLTCAVHDLHSSDPQCYDMLQSNYKFYLAFENSLCEDYVTEKFFKIMAHDIIPVVYGGADYTKYAPPHSYINAGKFKPKELAAYLNLLDANDTLYNEYFWWKDHYRVESSIEDMSRHGFCGLCQKLHEDSSYKSYPEMSTDWGDESERCA</sequence>
<evidence type="ECO:0000256" key="1">
    <source>
        <dbReference type="ARBA" id="ARBA00004447"/>
    </source>
</evidence>
<dbReference type="InterPro" id="IPR031481">
    <property type="entry name" value="Glyco_tran_10_N"/>
</dbReference>
<evidence type="ECO:0000256" key="8">
    <source>
        <dbReference type="ARBA" id="ARBA00022989"/>
    </source>
</evidence>
<name>A0A0N8CYB3_9CRUS</name>
<gene>
    <name evidence="15" type="ORF">APZ42_020072</name>
</gene>
<keyword evidence="10 12" id="KW-0472">Membrane</keyword>
<keyword evidence="6 12" id="KW-0812">Transmembrane</keyword>
<comment type="similarity">
    <text evidence="3 12">Belongs to the glycosyltransferase 10 family.</text>
</comment>
<dbReference type="InterPro" id="IPR001503">
    <property type="entry name" value="Glyco_trans_10"/>
</dbReference>
<dbReference type="AlphaFoldDB" id="A0A0N8CYB3"/>
<protein>
    <recommendedName>
        <fullName evidence="12">Fucosyltransferase</fullName>
        <ecNumber evidence="12">2.4.1.-</ecNumber>
    </recommendedName>
</protein>
<keyword evidence="11" id="KW-0325">Glycoprotein</keyword>
<feature type="domain" description="Fucosyltransferase C-terminal" evidence="13">
    <location>
        <begin position="277"/>
        <end position="454"/>
    </location>
</feature>
<dbReference type="EC" id="2.4.1.-" evidence="12"/>
<reference evidence="15 16" key="1">
    <citation type="submission" date="2016-03" db="EMBL/GenBank/DDBJ databases">
        <title>EvidentialGene: Evidence-directed Construction of Genes on Genomes.</title>
        <authorList>
            <person name="Gilbert D.G."/>
            <person name="Choi J.-H."/>
            <person name="Mockaitis K."/>
            <person name="Colbourne J."/>
            <person name="Pfrender M."/>
        </authorList>
    </citation>
    <scope>NUCLEOTIDE SEQUENCE [LARGE SCALE GENOMIC DNA]</scope>
    <source>
        <strain evidence="15 16">Xinb3</strain>
        <tissue evidence="15">Complete organism</tissue>
    </source>
</reference>
<keyword evidence="5 12" id="KW-0808">Transferase</keyword>
<organism evidence="15 16">
    <name type="scientific">Daphnia magna</name>
    <dbReference type="NCBI Taxonomy" id="35525"/>
    <lineage>
        <taxon>Eukaryota</taxon>
        <taxon>Metazoa</taxon>
        <taxon>Ecdysozoa</taxon>
        <taxon>Arthropoda</taxon>
        <taxon>Crustacea</taxon>
        <taxon>Branchiopoda</taxon>
        <taxon>Diplostraca</taxon>
        <taxon>Cladocera</taxon>
        <taxon>Anomopoda</taxon>
        <taxon>Daphniidae</taxon>
        <taxon>Daphnia</taxon>
    </lineage>
</organism>
<dbReference type="FunFam" id="3.40.50.11660:FF:000009">
    <property type="entry name" value="Uncharacterized protein"/>
    <property type="match status" value="1"/>
</dbReference>
<evidence type="ECO:0000256" key="9">
    <source>
        <dbReference type="ARBA" id="ARBA00023034"/>
    </source>
</evidence>
<dbReference type="GO" id="GO:0008417">
    <property type="term" value="F:fucosyltransferase activity"/>
    <property type="evidence" value="ECO:0007669"/>
    <property type="project" value="InterPro"/>
</dbReference>
<keyword evidence="4 12" id="KW-0328">Glycosyltransferase</keyword>
<proteinExistence type="inferred from homology"/>
<dbReference type="STRING" id="35525.A0A0N8CYB3"/>
<evidence type="ECO:0000256" key="10">
    <source>
        <dbReference type="ARBA" id="ARBA00023136"/>
    </source>
</evidence>
<dbReference type="Pfam" id="PF17039">
    <property type="entry name" value="Glyco_tran_10_N"/>
    <property type="match status" value="1"/>
</dbReference>
<evidence type="ECO:0000256" key="6">
    <source>
        <dbReference type="ARBA" id="ARBA00022692"/>
    </source>
</evidence>
<evidence type="ECO:0000256" key="12">
    <source>
        <dbReference type="RuleBase" id="RU003832"/>
    </source>
</evidence>
<dbReference type="Proteomes" id="UP000076858">
    <property type="component" value="Unassembled WGS sequence"/>
</dbReference>
<dbReference type="OrthoDB" id="427096at2759"/>
<evidence type="ECO:0000313" key="16">
    <source>
        <dbReference type="Proteomes" id="UP000076858"/>
    </source>
</evidence>
<evidence type="ECO:0000256" key="5">
    <source>
        <dbReference type="ARBA" id="ARBA00022679"/>
    </source>
</evidence>
<evidence type="ECO:0000259" key="13">
    <source>
        <dbReference type="Pfam" id="PF00852"/>
    </source>
</evidence>
<dbReference type="EMBL" id="LRGB01000944">
    <property type="protein sequence ID" value="KZS14698.1"/>
    <property type="molecule type" value="Genomic_DNA"/>
</dbReference>
<evidence type="ECO:0000259" key="14">
    <source>
        <dbReference type="Pfam" id="PF17039"/>
    </source>
</evidence>
<dbReference type="InterPro" id="IPR038577">
    <property type="entry name" value="GT10-like_C_sf"/>
</dbReference>
<dbReference type="InterPro" id="IPR055270">
    <property type="entry name" value="Glyco_tran_10_C"/>
</dbReference>
<dbReference type="SUPFAM" id="SSF53756">
    <property type="entry name" value="UDP-Glycosyltransferase/glycogen phosphorylase"/>
    <property type="match status" value="1"/>
</dbReference>
<keyword evidence="16" id="KW-1185">Reference proteome</keyword>
<comment type="subcellular location">
    <subcellularLocation>
        <location evidence="1 12">Golgi apparatus</location>
        <location evidence="1 12">Golgi stack membrane</location>
        <topology evidence="1 12">Single-pass type II membrane protein</topology>
    </subcellularLocation>
</comment>
<dbReference type="GO" id="GO:0032580">
    <property type="term" value="C:Golgi cisterna membrane"/>
    <property type="evidence" value="ECO:0007669"/>
    <property type="project" value="UniProtKB-SubCell"/>
</dbReference>
<comment type="pathway">
    <text evidence="2">Protein modification; protein glycosylation.</text>
</comment>
<dbReference type="UniPathway" id="UPA00378"/>
<evidence type="ECO:0000256" key="3">
    <source>
        <dbReference type="ARBA" id="ARBA00008919"/>
    </source>
</evidence>
<feature type="domain" description="Fucosyltransferase N-terminal" evidence="14">
    <location>
        <begin position="118"/>
        <end position="240"/>
    </location>
</feature>
<evidence type="ECO:0000256" key="2">
    <source>
        <dbReference type="ARBA" id="ARBA00004922"/>
    </source>
</evidence>
<dbReference type="PANTHER" id="PTHR48438:SF1">
    <property type="entry name" value="ALPHA-(1,3)-FUCOSYLTRANSFERASE C-RELATED"/>
    <property type="match status" value="1"/>
</dbReference>
<comment type="caution">
    <text evidence="15">The sequence shown here is derived from an EMBL/GenBank/DDBJ whole genome shotgun (WGS) entry which is preliminary data.</text>
</comment>